<keyword evidence="14" id="KW-1185">Reference proteome</keyword>
<gene>
    <name evidence="13" type="ORF">BI198_04705</name>
</gene>
<evidence type="ECO:0000313" key="13">
    <source>
        <dbReference type="EMBL" id="OEY68946.1"/>
    </source>
</evidence>
<feature type="transmembrane region" description="Helical" evidence="11">
    <location>
        <begin position="239"/>
        <end position="261"/>
    </location>
</feature>
<dbReference type="InterPro" id="IPR001915">
    <property type="entry name" value="Peptidase_M48"/>
</dbReference>
<feature type="transmembrane region" description="Helical" evidence="11">
    <location>
        <begin position="20"/>
        <end position="49"/>
    </location>
</feature>
<reference evidence="14" key="1">
    <citation type="submission" date="2016-09" db="EMBL/GenBank/DDBJ databases">
        <authorList>
            <person name="Wan X."/>
            <person name="Hou S."/>
        </authorList>
    </citation>
    <scope>NUCLEOTIDE SEQUENCE [LARGE SCALE GENOMIC DNA]</scope>
    <source>
        <strain evidence="14">KH87</strain>
    </source>
</reference>
<dbReference type="GO" id="GO:0046872">
    <property type="term" value="F:metal ion binding"/>
    <property type="evidence" value="ECO:0007669"/>
    <property type="project" value="UniProtKB-KW"/>
</dbReference>
<name>A0A1E7Q486_9GAMM</name>
<dbReference type="EMBL" id="MKEK01000001">
    <property type="protein sequence ID" value="OEY68946.1"/>
    <property type="molecule type" value="Genomic_DNA"/>
</dbReference>
<organism evidence="13 14">
    <name type="scientific">Rheinheimera salexigens</name>
    <dbReference type="NCBI Taxonomy" id="1628148"/>
    <lineage>
        <taxon>Bacteria</taxon>
        <taxon>Pseudomonadati</taxon>
        <taxon>Pseudomonadota</taxon>
        <taxon>Gammaproteobacteria</taxon>
        <taxon>Chromatiales</taxon>
        <taxon>Chromatiaceae</taxon>
        <taxon>Rheinheimera</taxon>
    </lineage>
</organism>
<feature type="transmembrane region" description="Helical" evidence="11">
    <location>
        <begin position="199"/>
        <end position="219"/>
    </location>
</feature>
<keyword evidence="8 11" id="KW-1133">Transmembrane helix</keyword>
<comment type="caution">
    <text evidence="13">The sequence shown here is derived from an EMBL/GenBank/DDBJ whole genome shotgun (WGS) entry which is preliminary data.</text>
</comment>
<proteinExistence type="predicted"/>
<evidence type="ECO:0000256" key="6">
    <source>
        <dbReference type="ARBA" id="ARBA00022801"/>
    </source>
</evidence>
<keyword evidence="4 11" id="KW-0812">Transmembrane</keyword>
<evidence type="ECO:0000256" key="1">
    <source>
        <dbReference type="ARBA" id="ARBA00001947"/>
    </source>
</evidence>
<evidence type="ECO:0000256" key="4">
    <source>
        <dbReference type="ARBA" id="ARBA00022692"/>
    </source>
</evidence>
<keyword evidence="3" id="KW-0645">Protease</keyword>
<dbReference type="Gene3D" id="3.30.2010.10">
    <property type="entry name" value="Metalloproteases ('zincins'), catalytic domain"/>
    <property type="match status" value="1"/>
</dbReference>
<keyword evidence="7" id="KW-0862">Zinc</keyword>
<feature type="domain" description="Peptidase M48" evidence="12">
    <location>
        <begin position="121"/>
        <end position="341"/>
    </location>
</feature>
<evidence type="ECO:0000256" key="2">
    <source>
        <dbReference type="ARBA" id="ARBA00022475"/>
    </source>
</evidence>
<evidence type="ECO:0000256" key="11">
    <source>
        <dbReference type="SAM" id="Phobius"/>
    </source>
</evidence>
<dbReference type="AlphaFoldDB" id="A0A1E7Q486"/>
<evidence type="ECO:0000256" key="3">
    <source>
        <dbReference type="ARBA" id="ARBA00022670"/>
    </source>
</evidence>
<sequence>MSSNFFAQQDLARRNTRLLVVLFSLAVLLLITLTNVVALYSLGFIDATFVTGQSSSYNTAQSSNYNQNLPWVTIGWISTVVIGAVSIAILLKWHKLRHGGRAVAESLGGVRLTPDSSDPLQRRLLNVVEEMALAANLPVPPVYLLPEAGINAFAAGYSPADAVVGITQGALEQLNRDELQGVVAHEFSHILNGDMRMNIRLIAILNGILFIGHVGYFLMRTGSTRSVGRSRNNKNNGGGILALALGFIVIGYLGSFLGNLIKAAVSRQREYLADASAVQFSRNPRGIAGALKVIGSHSSKSIIRSKNADENSHLFFGEAISSWMSIFATHPPLAKRIQRLEPHWNGKFPTPRAKDQQIAEANAQLNTANELNADNTPEQAKSPRDKFIAALPLLLVHSSRQSQPASALVCCLLLQPDHAIRTAQLGLIKQIGSAELLQQVDQLCDQVEKLNLLQQVQLLQRVIPALKTLSINEFTQLNQLLKSLQQQMVQPSLSSWLTYQFIQHTVAVEFDNKQIVRQFSRQSIKELQPSILMLLALISNVAGDDVAQQQDAWQQALLALELAEDTVKPDIDWSLLSKALPQLLALTPNDKQQLWQAIHTAVNADNQLAMQEQALLLALALLLEMPYDSSIT</sequence>
<comment type="cofactor">
    <cofactor evidence="1">
        <name>Zn(2+)</name>
        <dbReference type="ChEBI" id="CHEBI:29105"/>
    </cofactor>
</comment>
<keyword evidence="5" id="KW-0479">Metal-binding</keyword>
<feature type="transmembrane region" description="Helical" evidence="11">
    <location>
        <begin position="69"/>
        <end position="91"/>
    </location>
</feature>
<dbReference type="RefSeq" id="WP_070048512.1">
    <property type="nucleotide sequence ID" value="NZ_CBCSDO010000003.1"/>
</dbReference>
<evidence type="ECO:0000313" key="14">
    <source>
        <dbReference type="Proteomes" id="UP000242258"/>
    </source>
</evidence>
<dbReference type="PANTHER" id="PTHR43221:SF2">
    <property type="entry name" value="PROTEASE HTPX HOMOLOG"/>
    <property type="match status" value="1"/>
</dbReference>
<keyword evidence="10 11" id="KW-0472">Membrane</keyword>
<evidence type="ECO:0000256" key="10">
    <source>
        <dbReference type="ARBA" id="ARBA00023136"/>
    </source>
</evidence>
<dbReference type="Pfam" id="PF01435">
    <property type="entry name" value="Peptidase_M48"/>
    <property type="match status" value="1"/>
</dbReference>
<keyword evidence="2" id="KW-1003">Cell membrane</keyword>
<evidence type="ECO:0000259" key="12">
    <source>
        <dbReference type="Pfam" id="PF01435"/>
    </source>
</evidence>
<dbReference type="InterPro" id="IPR050083">
    <property type="entry name" value="HtpX_protease"/>
</dbReference>
<dbReference type="CDD" id="cd07340">
    <property type="entry name" value="M48B_Htpx_like"/>
    <property type="match status" value="1"/>
</dbReference>
<keyword evidence="9" id="KW-0482">Metalloprotease</keyword>
<dbReference type="Proteomes" id="UP000242258">
    <property type="component" value="Unassembled WGS sequence"/>
</dbReference>
<evidence type="ECO:0000256" key="7">
    <source>
        <dbReference type="ARBA" id="ARBA00022833"/>
    </source>
</evidence>
<dbReference type="GO" id="GO:0004222">
    <property type="term" value="F:metalloendopeptidase activity"/>
    <property type="evidence" value="ECO:0007669"/>
    <property type="project" value="InterPro"/>
</dbReference>
<dbReference type="STRING" id="1628148.BI198_04705"/>
<protein>
    <submittedName>
        <fullName evidence="13">Peptidase</fullName>
    </submittedName>
</protein>
<dbReference type="PANTHER" id="PTHR43221">
    <property type="entry name" value="PROTEASE HTPX"/>
    <property type="match status" value="1"/>
</dbReference>
<dbReference type="OrthoDB" id="15218at2"/>
<dbReference type="GO" id="GO:0006508">
    <property type="term" value="P:proteolysis"/>
    <property type="evidence" value="ECO:0007669"/>
    <property type="project" value="UniProtKB-KW"/>
</dbReference>
<keyword evidence="6" id="KW-0378">Hydrolase</keyword>
<accession>A0A1E7Q486</accession>
<evidence type="ECO:0000256" key="8">
    <source>
        <dbReference type="ARBA" id="ARBA00022989"/>
    </source>
</evidence>
<evidence type="ECO:0000256" key="5">
    <source>
        <dbReference type="ARBA" id="ARBA00022723"/>
    </source>
</evidence>
<evidence type="ECO:0000256" key="9">
    <source>
        <dbReference type="ARBA" id="ARBA00023049"/>
    </source>
</evidence>